<dbReference type="PROSITE" id="PS50082">
    <property type="entry name" value="WD_REPEATS_2"/>
    <property type="match status" value="3"/>
</dbReference>
<proteinExistence type="predicted"/>
<feature type="region of interest" description="Disordered" evidence="5">
    <location>
        <begin position="157"/>
        <end position="210"/>
    </location>
</feature>
<dbReference type="Pfam" id="PF00400">
    <property type="entry name" value="WD40"/>
    <property type="match status" value="4"/>
</dbReference>
<dbReference type="InterPro" id="IPR015943">
    <property type="entry name" value="WD40/YVTN_repeat-like_dom_sf"/>
</dbReference>
<evidence type="ECO:0000256" key="1">
    <source>
        <dbReference type="ARBA" id="ARBA00021207"/>
    </source>
</evidence>
<dbReference type="CDD" id="cd00200">
    <property type="entry name" value="WD40"/>
    <property type="match status" value="1"/>
</dbReference>
<name>A0A8S3SKI4_MYTED</name>
<accession>A0A8S3SKI4</accession>
<reference evidence="6" key="1">
    <citation type="submission" date="2021-03" db="EMBL/GenBank/DDBJ databases">
        <authorList>
            <person name="Bekaert M."/>
        </authorList>
    </citation>
    <scope>NUCLEOTIDE SEQUENCE</scope>
</reference>
<dbReference type="EMBL" id="CAJPWZ010001624">
    <property type="protein sequence ID" value="CAG2219146.1"/>
    <property type="molecule type" value="Genomic_DNA"/>
</dbReference>
<comment type="caution">
    <text evidence="6">The sequence shown here is derived from an EMBL/GenBank/DDBJ whole genome shotgun (WGS) entry which is preliminary data.</text>
</comment>
<feature type="compositionally biased region" description="Polar residues" evidence="5">
    <location>
        <begin position="337"/>
        <end position="353"/>
    </location>
</feature>
<keyword evidence="3" id="KW-0677">Repeat</keyword>
<dbReference type="InterPro" id="IPR036322">
    <property type="entry name" value="WD40_repeat_dom_sf"/>
</dbReference>
<feature type="repeat" description="WD" evidence="4">
    <location>
        <begin position="747"/>
        <end position="781"/>
    </location>
</feature>
<feature type="repeat" description="WD" evidence="4">
    <location>
        <begin position="610"/>
        <end position="641"/>
    </location>
</feature>
<dbReference type="Proteomes" id="UP000683360">
    <property type="component" value="Unassembled WGS sequence"/>
</dbReference>
<sequence length="974" mass="110311">MSSDSELEEFYDAEEATPKRYVQKNSLKDALEKFSECVTDSEESGDEAHSGILNNVKSVDEEEKWMTVHSDKFRISRPDELDGVAEKWTTIRNQPDKSDQSDDSDEKVVIPNRPERADSILEEEARLKEIRRIQEERRKKEDAEFQNQLEELKRKKREKEMIEEKRRKENEKRRKKLEQMRRRVSDGSDHILVDSKEDSDSDVSQESTKDPVSIKLTVYTENINVSIPDINSANLVTSLCEAGLPATLQANITIPDTKTSRSSSMRGDSNRQDRPILHANLVVQEPLRSRSNSSINSSASEGPAVTGRRIPESDTIVNEVIVASNEPDIIRITKTRTPPSTLQYPSAPHNTLTFPVAPPRKKKCSSSELSDSPSEWSNRTSLTLPTPTSTVDKLTRDLEFTLDLQSALGGGRHIRTEDVDGHAINSDKPRFFKSDDRLKISSDSESSPSSNLQVYRPRSNSGRLLTDQEILDAVMVVNLDTGEEVPLSVAEDKIPKGMNPLSLHIMRLTKEYRDHTGDTESIDGDMMSETMSLSEENGSKKKKSRLRKMLGKKIDRTTNRLKSVADQVLHMEETAVEQEIIFDGKMFKIKAKTSKMQHDFDKLQLLQDMTGVHTGAVWIMKFSPCGRLLATGGQDNTLRIWVLKSAFTYFNDMKQKYADVTISPAPSQESLNSFLSGSSGELLEQASGGHDPEDLIAPFMPKPFCTFRGHTADVLDVSWSKNHFILSSSMDKTVRLWHVSRKECLCTFQHIDFVTSIVFHPKDDRYFLSGSLDGKLRLWNIPDKKVTLWNEVQGPSALITTANFCRNGKLAVVGTYDGKCIFYTTEQLKYYTQIHVLVTSNDSRIRLYDLRDKMLTCKYKGCANNSSQIKASFSPKAKYIICGSEDQFVYIWKQNHDFYKFSSARRDRNDYWEAIKIHNAVVTAAIFAPKPSLLKPNNKKKYADDSDEDEGEVMVTADFTGALKVVRNLKGTMH</sequence>
<feature type="region of interest" description="Disordered" evidence="5">
    <location>
        <begin position="337"/>
        <end position="388"/>
    </location>
</feature>
<keyword evidence="2 4" id="KW-0853">WD repeat</keyword>
<dbReference type="AlphaFoldDB" id="A0A8S3SKI4"/>
<dbReference type="PANTHER" id="PTHR14221:SF0">
    <property type="entry name" value="WD REPEAT-CONTAINING PROTEIN 44"/>
    <property type="match status" value="1"/>
</dbReference>
<dbReference type="SUPFAM" id="SSF50978">
    <property type="entry name" value="WD40 repeat-like"/>
    <property type="match status" value="1"/>
</dbReference>
<organism evidence="6 7">
    <name type="scientific">Mytilus edulis</name>
    <name type="common">Blue mussel</name>
    <dbReference type="NCBI Taxonomy" id="6550"/>
    <lineage>
        <taxon>Eukaryota</taxon>
        <taxon>Metazoa</taxon>
        <taxon>Spiralia</taxon>
        <taxon>Lophotrochozoa</taxon>
        <taxon>Mollusca</taxon>
        <taxon>Bivalvia</taxon>
        <taxon>Autobranchia</taxon>
        <taxon>Pteriomorphia</taxon>
        <taxon>Mytilida</taxon>
        <taxon>Mytiloidea</taxon>
        <taxon>Mytilidae</taxon>
        <taxon>Mytilinae</taxon>
        <taxon>Mytilus</taxon>
    </lineage>
</organism>
<keyword evidence="7" id="KW-1185">Reference proteome</keyword>
<evidence type="ECO:0000256" key="2">
    <source>
        <dbReference type="ARBA" id="ARBA00022574"/>
    </source>
</evidence>
<dbReference type="InterPro" id="IPR040324">
    <property type="entry name" value="WDR44/Dgr2"/>
</dbReference>
<feature type="compositionally biased region" description="Low complexity" evidence="5">
    <location>
        <begin position="366"/>
        <end position="388"/>
    </location>
</feature>
<feature type="compositionally biased region" description="Basic and acidic residues" evidence="5">
    <location>
        <begin position="157"/>
        <end position="198"/>
    </location>
</feature>
<evidence type="ECO:0000256" key="5">
    <source>
        <dbReference type="SAM" id="MobiDB-lite"/>
    </source>
</evidence>
<dbReference type="PANTHER" id="PTHR14221">
    <property type="entry name" value="WD REPEAT DOMAIN 44"/>
    <property type="match status" value="1"/>
</dbReference>
<evidence type="ECO:0000256" key="4">
    <source>
        <dbReference type="PROSITE-ProRule" id="PRU00221"/>
    </source>
</evidence>
<evidence type="ECO:0000313" key="6">
    <source>
        <dbReference type="EMBL" id="CAG2219146.1"/>
    </source>
</evidence>
<dbReference type="SMART" id="SM00320">
    <property type="entry name" value="WD40"/>
    <property type="match status" value="5"/>
</dbReference>
<feature type="region of interest" description="Disordered" evidence="5">
    <location>
        <begin position="435"/>
        <end position="460"/>
    </location>
</feature>
<feature type="region of interest" description="Disordered" evidence="5">
    <location>
        <begin position="287"/>
        <end position="309"/>
    </location>
</feature>
<evidence type="ECO:0000256" key="3">
    <source>
        <dbReference type="ARBA" id="ARBA00022737"/>
    </source>
</evidence>
<dbReference type="OrthoDB" id="20550at2759"/>
<feature type="compositionally biased region" description="Low complexity" evidence="5">
    <location>
        <begin position="289"/>
        <end position="300"/>
    </location>
</feature>
<dbReference type="InterPro" id="IPR020472">
    <property type="entry name" value="WD40_PAC1"/>
</dbReference>
<feature type="region of interest" description="Disordered" evidence="5">
    <location>
        <begin position="85"/>
        <end position="121"/>
    </location>
</feature>
<dbReference type="Gene3D" id="2.130.10.10">
    <property type="entry name" value="YVTN repeat-like/Quinoprotein amine dehydrogenase"/>
    <property type="match status" value="1"/>
</dbReference>
<gene>
    <name evidence="6" type="ORF">MEDL_32701</name>
</gene>
<feature type="repeat" description="WD" evidence="4">
    <location>
        <begin position="707"/>
        <end position="747"/>
    </location>
</feature>
<dbReference type="PRINTS" id="PR00320">
    <property type="entry name" value="GPROTEINBRPT"/>
</dbReference>
<dbReference type="PROSITE" id="PS50294">
    <property type="entry name" value="WD_REPEATS_REGION"/>
    <property type="match status" value="3"/>
</dbReference>
<evidence type="ECO:0000313" key="7">
    <source>
        <dbReference type="Proteomes" id="UP000683360"/>
    </source>
</evidence>
<protein>
    <recommendedName>
        <fullName evidence="1">WD repeat-containing protein 44</fullName>
    </recommendedName>
</protein>
<dbReference type="InterPro" id="IPR001680">
    <property type="entry name" value="WD40_rpt"/>
</dbReference>